<evidence type="ECO:0000313" key="11">
    <source>
        <dbReference type="EMBL" id="KAJ5719882.1"/>
    </source>
</evidence>
<feature type="transmembrane region" description="Helical" evidence="10">
    <location>
        <begin position="639"/>
        <end position="661"/>
    </location>
</feature>
<sequence>MAEKKVLSTTNDDPIDSAEQSSIVGELIRGQTAESYKRYGLSQDDIDKSMEIALGLTQTQAISILKRFLDEHGDDMLIANEITENVKQLVHNLETAGDDEKANVHSATEARIIAAVFDSDSVYPEIRASFPNTDDPEIPCGTIRAWAIGLIWSVGIAALNQFFAPRNPSITVSAYVAQLFAYYMGIFCEKFLPSRVFFSGTRFAFSLNPGPFSLKEHMLITIMANVTNTIYSYTGFLFVQRLDVYFGHEWAGEWGYQICITLFLMLFGFSLAGFVRRFLVYPPQMIYYSVISQAALNLALHSRAEEETTSTWKMSRLKFFMITFGAMFLYYWLPGVIFPTLTFFNWTTWIRPENAVLSIITGSYYFNLGLNPVFPSFDWNWFASVINPMIIPFFIVFQIVISLLTWAVFVIIPVFFKNIWYTAYIPINSWYAYDNTGEEYDASRIMTSSFTFNQTAYEEYSPIFFPAAFILRDAILLATLTGSISFCALWYGKNIWRTAKILWKRETQYAGFSDIHARLMSKYAEVPESWYLIIGAIAAGFGFAAIYAWPTGTPGWVIPVTLVLSGLLIVPLGVIQAVSSYQPTLEILFELVGGFVCKNNPSAFLIFHFVGVAVSNQALTFTQDMKLGHYMKIPPHQMFMAQVVSTAVSCLVVVSIIKFQLNIEGVCNSEVQTRWICGTASTNFTSSLMWGLIGPTRLFTHVGAMYWKIMLALLAGALWPLPWFFGRKMWPGSFFRYAHPIVMMLGGVLWAPMNLSMFWQSLMLAWVFGVWVKSRFPDWWNKYVFVLGASLTTGVAVASLVQFFAITNADVTVPDWWGTTQYYSTCDFQDCRYLTVAEGETFGPKEWH</sequence>
<keyword evidence="12" id="KW-1185">Reference proteome</keyword>
<keyword evidence="3" id="KW-0813">Transport</keyword>
<keyword evidence="7 10" id="KW-1133">Transmembrane helix</keyword>
<evidence type="ECO:0000256" key="1">
    <source>
        <dbReference type="ARBA" id="ARBA00004141"/>
    </source>
</evidence>
<keyword evidence="5" id="KW-0571">Peptide transport</keyword>
<evidence type="ECO:0000256" key="10">
    <source>
        <dbReference type="SAM" id="Phobius"/>
    </source>
</evidence>
<reference evidence="11" key="2">
    <citation type="submission" date="2023-01" db="EMBL/GenBank/DDBJ databases">
        <authorList>
            <person name="Petersen C."/>
        </authorList>
    </citation>
    <scope>NUCLEOTIDE SEQUENCE</scope>
    <source>
        <strain evidence="11">IBT 17514</strain>
    </source>
</reference>
<accession>A0AAD6HJN7</accession>
<feature type="transmembrane region" description="Helical" evidence="10">
    <location>
        <begin position="530"/>
        <end position="550"/>
    </location>
</feature>
<feature type="transmembrane region" description="Helical" evidence="10">
    <location>
        <begin position="463"/>
        <end position="491"/>
    </location>
</feature>
<dbReference type="GO" id="GO:0015031">
    <property type="term" value="P:protein transport"/>
    <property type="evidence" value="ECO:0007669"/>
    <property type="project" value="UniProtKB-KW"/>
</dbReference>
<keyword evidence="4 10" id="KW-0812">Transmembrane</keyword>
<dbReference type="AlphaFoldDB" id="A0AAD6HJN7"/>
<feature type="transmembrane region" description="Helical" evidence="10">
    <location>
        <begin position="319"/>
        <end position="344"/>
    </location>
</feature>
<proteinExistence type="inferred from homology"/>
<feature type="transmembrane region" description="Helical" evidence="10">
    <location>
        <begin position="145"/>
        <end position="163"/>
    </location>
</feature>
<evidence type="ECO:0000256" key="6">
    <source>
        <dbReference type="ARBA" id="ARBA00022927"/>
    </source>
</evidence>
<organism evidence="11 12">
    <name type="scientific">Penicillium malachiteum</name>
    <dbReference type="NCBI Taxonomy" id="1324776"/>
    <lineage>
        <taxon>Eukaryota</taxon>
        <taxon>Fungi</taxon>
        <taxon>Dikarya</taxon>
        <taxon>Ascomycota</taxon>
        <taxon>Pezizomycotina</taxon>
        <taxon>Eurotiomycetes</taxon>
        <taxon>Eurotiomycetidae</taxon>
        <taxon>Eurotiales</taxon>
        <taxon>Aspergillaceae</taxon>
        <taxon>Penicillium</taxon>
    </lineage>
</organism>
<dbReference type="EMBL" id="JAQJAN010000009">
    <property type="protein sequence ID" value="KAJ5719882.1"/>
    <property type="molecule type" value="Genomic_DNA"/>
</dbReference>
<evidence type="ECO:0000256" key="2">
    <source>
        <dbReference type="ARBA" id="ARBA00008807"/>
    </source>
</evidence>
<dbReference type="Proteomes" id="UP001215712">
    <property type="component" value="Unassembled WGS sequence"/>
</dbReference>
<evidence type="ECO:0000256" key="4">
    <source>
        <dbReference type="ARBA" id="ARBA00022692"/>
    </source>
</evidence>
<evidence type="ECO:0000256" key="5">
    <source>
        <dbReference type="ARBA" id="ARBA00022856"/>
    </source>
</evidence>
<feature type="transmembrane region" description="Helical" evidence="10">
    <location>
        <begin position="556"/>
        <end position="581"/>
    </location>
</feature>
<evidence type="ECO:0000256" key="8">
    <source>
        <dbReference type="ARBA" id="ARBA00023136"/>
    </source>
</evidence>
<gene>
    <name evidence="11" type="ORF">N7493_006760</name>
</gene>
<evidence type="ECO:0000256" key="9">
    <source>
        <dbReference type="SAM" id="MobiDB-lite"/>
    </source>
</evidence>
<keyword evidence="8 10" id="KW-0472">Membrane</keyword>
<feature type="transmembrane region" description="Helical" evidence="10">
    <location>
        <begin position="784"/>
        <end position="806"/>
    </location>
</feature>
<dbReference type="PANTHER" id="PTHR22601">
    <property type="entry name" value="ISP4 LIKE PROTEIN"/>
    <property type="match status" value="1"/>
</dbReference>
<protein>
    <submittedName>
        <fullName evidence="11">Uncharacterized protein</fullName>
    </submittedName>
</protein>
<feature type="transmembrane region" description="Helical" evidence="10">
    <location>
        <begin position="389"/>
        <end position="416"/>
    </location>
</feature>
<dbReference type="NCBIfam" id="TIGR00727">
    <property type="entry name" value="ISP4_OPT"/>
    <property type="match status" value="1"/>
</dbReference>
<feature type="compositionally biased region" description="Polar residues" evidence="9">
    <location>
        <begin position="7"/>
        <end position="21"/>
    </location>
</feature>
<feature type="transmembrane region" description="Helical" evidence="10">
    <location>
        <begin position="175"/>
        <end position="198"/>
    </location>
</feature>
<evidence type="ECO:0000256" key="7">
    <source>
        <dbReference type="ARBA" id="ARBA00022989"/>
    </source>
</evidence>
<feature type="transmembrane region" description="Helical" evidence="10">
    <location>
        <begin position="705"/>
        <end position="725"/>
    </location>
</feature>
<feature type="transmembrane region" description="Helical" evidence="10">
    <location>
        <begin position="219"/>
        <end position="239"/>
    </location>
</feature>
<feature type="transmembrane region" description="Helical" evidence="10">
    <location>
        <begin position="356"/>
        <end position="377"/>
    </location>
</feature>
<evidence type="ECO:0000256" key="3">
    <source>
        <dbReference type="ARBA" id="ARBA00022448"/>
    </source>
</evidence>
<dbReference type="NCBIfam" id="TIGR00728">
    <property type="entry name" value="OPT_sfam"/>
    <property type="match status" value="1"/>
</dbReference>
<feature type="region of interest" description="Disordered" evidence="9">
    <location>
        <begin position="1"/>
        <end position="21"/>
    </location>
</feature>
<dbReference type="GO" id="GO:0035673">
    <property type="term" value="F:oligopeptide transmembrane transporter activity"/>
    <property type="evidence" value="ECO:0007669"/>
    <property type="project" value="InterPro"/>
</dbReference>
<comment type="similarity">
    <text evidence="2">Belongs to the oligopeptide OPT transporter family.</text>
</comment>
<evidence type="ECO:0000313" key="12">
    <source>
        <dbReference type="Proteomes" id="UP001215712"/>
    </source>
</evidence>
<dbReference type="InterPro" id="IPR004648">
    <property type="entry name" value="Oligpept_transpt"/>
</dbReference>
<feature type="transmembrane region" description="Helical" evidence="10">
    <location>
        <begin position="757"/>
        <end position="772"/>
    </location>
</feature>
<reference evidence="11" key="1">
    <citation type="journal article" date="2023" name="IMA Fungus">
        <title>Comparative genomic study of the Penicillium genus elucidates a diverse pangenome and 15 lateral gene transfer events.</title>
        <authorList>
            <person name="Petersen C."/>
            <person name="Sorensen T."/>
            <person name="Nielsen M.R."/>
            <person name="Sondergaard T.E."/>
            <person name="Sorensen J.L."/>
            <person name="Fitzpatrick D.A."/>
            <person name="Frisvad J.C."/>
            <person name="Nielsen K.L."/>
        </authorList>
    </citation>
    <scope>NUCLEOTIDE SEQUENCE</scope>
    <source>
        <strain evidence="11">IBT 17514</strain>
    </source>
</reference>
<feature type="transmembrane region" description="Helical" evidence="10">
    <location>
        <begin position="254"/>
        <end position="275"/>
    </location>
</feature>
<feature type="transmembrane region" description="Helical" evidence="10">
    <location>
        <begin position="602"/>
        <end position="619"/>
    </location>
</feature>
<comment type="subcellular location">
    <subcellularLocation>
        <location evidence="1">Membrane</location>
        <topology evidence="1">Multi-pass membrane protein</topology>
    </subcellularLocation>
</comment>
<dbReference type="GO" id="GO:0016020">
    <property type="term" value="C:membrane"/>
    <property type="evidence" value="ECO:0007669"/>
    <property type="project" value="UniProtKB-SubCell"/>
</dbReference>
<comment type="caution">
    <text evidence="11">The sequence shown here is derived from an EMBL/GenBank/DDBJ whole genome shotgun (WGS) entry which is preliminary data.</text>
</comment>
<keyword evidence="6" id="KW-0653">Protein transport</keyword>
<dbReference type="Pfam" id="PF03169">
    <property type="entry name" value="OPT"/>
    <property type="match status" value="1"/>
</dbReference>
<name>A0AAD6HJN7_9EURO</name>
<dbReference type="InterPro" id="IPR004813">
    <property type="entry name" value="OPT"/>
</dbReference>